<dbReference type="GO" id="GO:0008168">
    <property type="term" value="F:methyltransferase activity"/>
    <property type="evidence" value="ECO:0007669"/>
    <property type="project" value="UniProtKB-KW"/>
</dbReference>
<name>A0ABV7YAI9_9ACTN</name>
<keyword evidence="2" id="KW-0489">Methyltransferase</keyword>
<feature type="transmembrane region" description="Helical" evidence="1">
    <location>
        <begin position="6"/>
        <end position="23"/>
    </location>
</feature>
<feature type="transmembrane region" description="Helical" evidence="1">
    <location>
        <begin position="30"/>
        <end position="50"/>
    </location>
</feature>
<feature type="transmembrane region" description="Helical" evidence="1">
    <location>
        <begin position="94"/>
        <end position="115"/>
    </location>
</feature>
<dbReference type="Proteomes" id="UP001595699">
    <property type="component" value="Unassembled WGS sequence"/>
</dbReference>
<accession>A0ABV7YAI9</accession>
<reference evidence="3" key="1">
    <citation type="journal article" date="2019" name="Int. J. Syst. Evol. Microbiol.">
        <title>The Global Catalogue of Microorganisms (GCM) 10K type strain sequencing project: providing services to taxonomists for standard genome sequencing and annotation.</title>
        <authorList>
            <consortium name="The Broad Institute Genomics Platform"/>
            <consortium name="The Broad Institute Genome Sequencing Center for Infectious Disease"/>
            <person name="Wu L."/>
            <person name="Ma J."/>
        </authorList>
    </citation>
    <scope>NUCLEOTIDE SEQUENCE [LARGE SCALE GENOMIC DNA]</scope>
    <source>
        <strain evidence="3">CGMCC 4.7241</strain>
    </source>
</reference>
<keyword evidence="2" id="KW-0808">Transferase</keyword>
<dbReference type="RefSeq" id="WP_205117396.1">
    <property type="nucleotide sequence ID" value="NZ_JAFBCM010000001.1"/>
</dbReference>
<feature type="transmembrane region" description="Helical" evidence="1">
    <location>
        <begin position="189"/>
        <end position="214"/>
    </location>
</feature>
<feature type="transmembrane region" description="Helical" evidence="1">
    <location>
        <begin position="70"/>
        <end position="87"/>
    </location>
</feature>
<evidence type="ECO:0000256" key="1">
    <source>
        <dbReference type="SAM" id="Phobius"/>
    </source>
</evidence>
<keyword evidence="3" id="KW-1185">Reference proteome</keyword>
<evidence type="ECO:0000313" key="3">
    <source>
        <dbReference type="Proteomes" id="UP001595699"/>
    </source>
</evidence>
<feature type="transmembrane region" description="Helical" evidence="1">
    <location>
        <begin position="235"/>
        <end position="254"/>
    </location>
</feature>
<gene>
    <name evidence="2" type="ORF">ACFOUW_10055</name>
</gene>
<keyword evidence="1" id="KW-1133">Transmembrane helix</keyword>
<proteinExistence type="predicted"/>
<sequence length="432" mass="46693">MIAQRFLTLLVTIALVVPGLCFDRTKRGRAGALLGFIAAAVGIAASREVADDVDGYGFASVDGAFRGMPVDLWLAWAALWGALPVLYRRVLPLPVAMGILLWLDLTALQLLHPLVQLERNWLPAELVSILAIALPAALVGRWTADRRRLGARIALQMAVFAGATLWLLPTIAFEYGDGAWTNLTELPRWAMLAIAQLAFLLSLPALLAVYEFAVRGNGTPYPWDPPDRLVTTGPYAYVGNPMQLSAVALLALLAATTQSLALAAGVGAAIAFGIGVADPHERYYLATTYGKVWRTYDGMVPNWWPRWRPYATGPPATLWLDDNCTACRAIRDFLAERDPQRLVLAPAHLHRPTLWRARYVSGDGHQENGVAAIARGLEHLHLGWAFVGWFLRLPGVRWLAQLVADAMIAAPHAAAVGPAQGGGCPPTPSSGC</sequence>
<feature type="transmembrane region" description="Helical" evidence="1">
    <location>
        <begin position="121"/>
        <end position="142"/>
    </location>
</feature>
<keyword evidence="1" id="KW-0812">Transmembrane</keyword>
<organism evidence="2 3">
    <name type="scientific">Tenggerimyces flavus</name>
    <dbReference type="NCBI Taxonomy" id="1708749"/>
    <lineage>
        <taxon>Bacteria</taxon>
        <taxon>Bacillati</taxon>
        <taxon>Actinomycetota</taxon>
        <taxon>Actinomycetes</taxon>
        <taxon>Propionibacteriales</taxon>
        <taxon>Nocardioidaceae</taxon>
        <taxon>Tenggerimyces</taxon>
    </lineage>
</organism>
<keyword evidence="1" id="KW-0472">Membrane</keyword>
<evidence type="ECO:0000313" key="2">
    <source>
        <dbReference type="EMBL" id="MFC3761183.1"/>
    </source>
</evidence>
<feature type="transmembrane region" description="Helical" evidence="1">
    <location>
        <begin position="149"/>
        <end position="169"/>
    </location>
</feature>
<feature type="transmembrane region" description="Helical" evidence="1">
    <location>
        <begin position="260"/>
        <end position="277"/>
    </location>
</feature>
<comment type="caution">
    <text evidence="2">The sequence shown here is derived from an EMBL/GenBank/DDBJ whole genome shotgun (WGS) entry which is preliminary data.</text>
</comment>
<protein>
    <submittedName>
        <fullName evidence="2">Methyltransferase</fullName>
    </submittedName>
</protein>
<dbReference type="Gene3D" id="1.20.120.1630">
    <property type="match status" value="1"/>
</dbReference>
<dbReference type="EMBL" id="JBHRZH010000006">
    <property type="protein sequence ID" value="MFC3761183.1"/>
    <property type="molecule type" value="Genomic_DNA"/>
</dbReference>
<dbReference type="GO" id="GO:0032259">
    <property type="term" value="P:methylation"/>
    <property type="evidence" value="ECO:0007669"/>
    <property type="project" value="UniProtKB-KW"/>
</dbReference>